<gene>
    <name evidence="2" type="ORF">TM35_000041060</name>
</gene>
<feature type="non-terminal residue" evidence="2">
    <location>
        <position position="1"/>
    </location>
</feature>
<keyword evidence="3" id="KW-1185">Reference proteome</keyword>
<reference evidence="2 3" key="1">
    <citation type="submission" date="2017-03" db="EMBL/GenBank/DDBJ databases">
        <title>An alternative strategy for trypanosome survival in the mammalian bloodstream revealed through genome and transcriptome analysis of the ubiquitous bovine parasite Trypanosoma (Megatrypanum) theileri.</title>
        <authorList>
            <person name="Kelly S."/>
            <person name="Ivens A."/>
            <person name="Mott A."/>
            <person name="O'Neill E."/>
            <person name="Emms D."/>
            <person name="Macleod O."/>
            <person name="Voorheis P."/>
            <person name="Matthews J."/>
            <person name="Matthews K."/>
            <person name="Carrington M."/>
        </authorList>
    </citation>
    <scope>NUCLEOTIDE SEQUENCE [LARGE SCALE GENOMIC DNA]</scope>
    <source>
        <strain evidence="2">Edinburgh</strain>
    </source>
</reference>
<dbReference type="EMBL" id="NBCO01000004">
    <property type="protein sequence ID" value="ORC91892.1"/>
    <property type="molecule type" value="Genomic_DNA"/>
</dbReference>
<accession>A0A1X0P4N7</accession>
<name>A0A1X0P4N7_9TRYP</name>
<dbReference type="AlphaFoldDB" id="A0A1X0P4N7"/>
<evidence type="ECO:0000256" key="1">
    <source>
        <dbReference type="SAM" id="Phobius"/>
    </source>
</evidence>
<comment type="caution">
    <text evidence="2">The sequence shown here is derived from an EMBL/GenBank/DDBJ whole genome shotgun (WGS) entry which is preliminary data.</text>
</comment>
<keyword evidence="1" id="KW-0812">Transmembrane</keyword>
<keyword evidence="1" id="KW-0472">Membrane</keyword>
<organism evidence="2 3">
    <name type="scientific">Trypanosoma theileri</name>
    <dbReference type="NCBI Taxonomy" id="67003"/>
    <lineage>
        <taxon>Eukaryota</taxon>
        <taxon>Discoba</taxon>
        <taxon>Euglenozoa</taxon>
        <taxon>Kinetoplastea</taxon>
        <taxon>Metakinetoplastina</taxon>
        <taxon>Trypanosomatida</taxon>
        <taxon>Trypanosomatidae</taxon>
        <taxon>Trypanosoma</taxon>
    </lineage>
</organism>
<sequence length="139" mass="15036">LAGWWRRGGVAVFWSKQAASTIVAPLLFWCSIGFYSSFLVVRGLCIVVPLRLGGVGRCPGYSRTCPCGGVGPPPLYFFWGVPGAPSGFCRRDLCFHVLVVVVLLFAAPRVALWLRASASHGLGWGGRLGWGIGLRCPWE</sequence>
<protein>
    <submittedName>
        <fullName evidence="2">Uncharacterized protein</fullName>
    </submittedName>
</protein>
<feature type="transmembrane region" description="Helical" evidence="1">
    <location>
        <begin position="93"/>
        <end position="114"/>
    </location>
</feature>
<feature type="transmembrane region" description="Helical" evidence="1">
    <location>
        <begin position="22"/>
        <end position="41"/>
    </location>
</feature>
<proteinExistence type="predicted"/>
<evidence type="ECO:0000313" key="2">
    <source>
        <dbReference type="EMBL" id="ORC91892.1"/>
    </source>
</evidence>
<keyword evidence="1" id="KW-1133">Transmembrane helix</keyword>
<dbReference type="RefSeq" id="XP_028885958.1">
    <property type="nucleotide sequence ID" value="XM_029022300.1"/>
</dbReference>
<evidence type="ECO:0000313" key="3">
    <source>
        <dbReference type="Proteomes" id="UP000192257"/>
    </source>
</evidence>
<dbReference type="VEuPathDB" id="TriTrypDB:TM35_000041060"/>
<dbReference type="GeneID" id="39982080"/>
<dbReference type="Proteomes" id="UP000192257">
    <property type="component" value="Unassembled WGS sequence"/>
</dbReference>